<dbReference type="EMBL" id="PHNF01000002">
    <property type="protein sequence ID" value="PPE06297.1"/>
    <property type="molecule type" value="Genomic_DNA"/>
</dbReference>
<feature type="transmembrane region" description="Helical" evidence="1">
    <location>
        <begin position="66"/>
        <end position="83"/>
    </location>
</feature>
<dbReference type="AlphaFoldDB" id="A0A2S5RG80"/>
<gene>
    <name evidence="3" type="primary">comEC</name>
    <name evidence="3" type="ORF">MCORR_v1c06020</name>
</gene>
<feature type="transmembrane region" description="Helical" evidence="1">
    <location>
        <begin position="331"/>
        <end position="352"/>
    </location>
</feature>
<feature type="transmembrane region" description="Helical" evidence="1">
    <location>
        <begin position="43"/>
        <end position="59"/>
    </location>
</feature>
<reference evidence="3 4" key="1">
    <citation type="submission" date="2017-11" db="EMBL/GenBank/DDBJ databases">
        <title>Genome sequence of Mesoplasma corruscae ELCA-2 (ATCC 49579).</title>
        <authorList>
            <person name="Lo W.-S."/>
            <person name="Kuo C.-H."/>
        </authorList>
    </citation>
    <scope>NUCLEOTIDE SEQUENCE [LARGE SCALE GENOMIC DNA]</scope>
    <source>
        <strain evidence="3 4">ELCA-2</strain>
    </source>
</reference>
<keyword evidence="1" id="KW-0812">Transmembrane</keyword>
<dbReference type="PANTHER" id="PTHR30619:SF1">
    <property type="entry name" value="RECOMBINATION PROTEIN 2"/>
    <property type="match status" value="1"/>
</dbReference>
<evidence type="ECO:0000259" key="2">
    <source>
        <dbReference type="Pfam" id="PF00753"/>
    </source>
</evidence>
<evidence type="ECO:0000313" key="4">
    <source>
        <dbReference type="Proteomes" id="UP000239785"/>
    </source>
</evidence>
<feature type="transmembrane region" description="Helical" evidence="1">
    <location>
        <begin position="250"/>
        <end position="278"/>
    </location>
</feature>
<proteinExistence type="predicted"/>
<comment type="caution">
    <text evidence="3">The sequence shown here is derived from an EMBL/GenBank/DDBJ whole genome shotgun (WGS) entry which is preliminary data.</text>
</comment>
<dbReference type="Proteomes" id="UP000239785">
    <property type="component" value="Unassembled WGS sequence"/>
</dbReference>
<evidence type="ECO:0000256" key="1">
    <source>
        <dbReference type="SAM" id="Phobius"/>
    </source>
</evidence>
<keyword evidence="4" id="KW-1185">Reference proteome</keyword>
<feature type="transmembrane region" description="Helical" evidence="1">
    <location>
        <begin position="358"/>
        <end position="380"/>
    </location>
</feature>
<dbReference type="SUPFAM" id="SSF56281">
    <property type="entry name" value="Metallo-hydrolase/oxidoreductase"/>
    <property type="match status" value="1"/>
</dbReference>
<keyword evidence="1" id="KW-0472">Membrane</keyword>
<feature type="transmembrane region" description="Helical" evidence="1">
    <location>
        <begin position="21"/>
        <end position="37"/>
    </location>
</feature>
<dbReference type="InterPro" id="IPR036866">
    <property type="entry name" value="RibonucZ/Hydroxyglut_hydro"/>
</dbReference>
<feature type="transmembrane region" description="Helical" evidence="1">
    <location>
        <begin position="219"/>
        <end position="238"/>
    </location>
</feature>
<organism evidence="3 4">
    <name type="scientific">Mesoplasma corruscae</name>
    <dbReference type="NCBI Taxonomy" id="216874"/>
    <lineage>
        <taxon>Bacteria</taxon>
        <taxon>Bacillati</taxon>
        <taxon>Mycoplasmatota</taxon>
        <taxon>Mollicutes</taxon>
        <taxon>Entomoplasmatales</taxon>
        <taxon>Entomoplasmataceae</taxon>
        <taxon>Mesoplasma</taxon>
    </lineage>
</organism>
<dbReference type="InterPro" id="IPR052159">
    <property type="entry name" value="Competence_DNA_uptake"/>
</dbReference>
<dbReference type="PANTHER" id="PTHR30619">
    <property type="entry name" value="DNA INTERNALIZATION/COMPETENCE PROTEIN COMEC/REC2"/>
    <property type="match status" value="1"/>
</dbReference>
<dbReference type="OrthoDB" id="9761531at2"/>
<keyword evidence="1" id="KW-1133">Transmembrane helix</keyword>
<dbReference type="Gene3D" id="3.60.15.10">
    <property type="entry name" value="Ribonuclease Z/Hydroxyacylglutathione hydrolase-like"/>
    <property type="match status" value="2"/>
</dbReference>
<feature type="transmembrane region" description="Helical" evidence="1">
    <location>
        <begin position="437"/>
        <end position="453"/>
    </location>
</feature>
<feature type="transmembrane region" description="Helical" evidence="1">
    <location>
        <begin position="401"/>
        <end position="425"/>
    </location>
</feature>
<protein>
    <submittedName>
        <fullName evidence="3">Competence protein ComEC</fullName>
    </submittedName>
</protein>
<dbReference type="InterPro" id="IPR001279">
    <property type="entry name" value="Metallo-B-lactamas"/>
</dbReference>
<evidence type="ECO:0000313" key="3">
    <source>
        <dbReference type="EMBL" id="PPE06297.1"/>
    </source>
</evidence>
<name>A0A2S5RG80_9MOLU</name>
<accession>A0A2S5RG80</accession>
<dbReference type="Pfam" id="PF00753">
    <property type="entry name" value="Lactamase_B"/>
    <property type="match status" value="1"/>
</dbReference>
<feature type="transmembrane region" description="Helical" evidence="1">
    <location>
        <begin position="305"/>
        <end position="324"/>
    </location>
</feature>
<sequence>MKKTTHFCLKKELVKLFHSNVWKAIFLLISVFCFNSFIFNNSFYFLVIWIVTFIGYLTIGENKIKSLLVFLLPVFIFFILFKIKSVNYVDNTKIEGICKIKQVKESYIVIGWNSFDFYLSKPKAVDLKIGDQFKFDGFVKKLVSNSNYYEFDFVKFLNKKFVFYELKVSDIKKVESKNLKTVIFWLFNRVSFSDLTRFFWLPEKFKSKELNNLLIENNISYISNSCILLLIPLINLSFKKTKNKLFNFKNIILTVIALVIYLQLENLLLLRILIFWILKSLYKNKSNKILNLLTIYLMICLKPNYIFSTGFIYISVIYTLSCFLPKKNKKYLNFIFFYFLFMGLNMYFNYNINPMTNFIALILIPIFNIFGVCSLIFDGIGVNNNALYLSLFRLVSWITKFGINFNIGKIEIWFILTYMIVLTVLFNKQLLDLKTNIISFITIILAISLLYLLKPNHNLAMLNVGNANSFVYHNKWNNVTIIFDAGTGKNKSTELVTSFLKYYGINKIDMIAISHYHEDHYNNLFSLQENFKINLFVNKDNFKEVYKIKNVIIRFFNDPSASSENNQSIIPFIDVGNFRALFMGDAEQPTENHLMHRIDFINYLNLKRVDLLQVGHHGSKTSSSLEFLKFINPKNAFISGTDEGGNKIFPHKQTIDNLNFLKIPYFITQSKNNWFFNILSKSITKK</sequence>
<feature type="domain" description="Metallo-beta-lactamase" evidence="2">
    <location>
        <begin position="464"/>
        <end position="540"/>
    </location>
</feature>